<evidence type="ECO:0000256" key="1">
    <source>
        <dbReference type="ARBA" id="ARBA00011975"/>
    </source>
</evidence>
<keyword evidence="3 7" id="KW-0808">Transferase</keyword>
<dbReference type="GO" id="GO:0032259">
    <property type="term" value="P:methylation"/>
    <property type="evidence" value="ECO:0007669"/>
    <property type="project" value="UniProtKB-KW"/>
</dbReference>
<keyword evidence="2 7" id="KW-0489">Methyltransferase</keyword>
<dbReference type="Gene3D" id="3.40.50.150">
    <property type="entry name" value="Vaccinia Virus protein VP39"/>
    <property type="match status" value="1"/>
</dbReference>
<dbReference type="InterPro" id="IPR001525">
    <property type="entry name" value="C5_MeTfrase"/>
</dbReference>
<evidence type="ECO:0000256" key="6">
    <source>
        <dbReference type="ARBA" id="ARBA00047422"/>
    </source>
</evidence>
<dbReference type="GO" id="GO:0008168">
    <property type="term" value="F:methyltransferase activity"/>
    <property type="evidence" value="ECO:0007669"/>
    <property type="project" value="UniProtKB-KW"/>
</dbReference>
<reference evidence="10" key="1">
    <citation type="submission" date="2022-02" db="EMBL/GenBank/DDBJ databases">
        <title>Qipengyuania spongiae sp. nov., isolated from marine sponge.</title>
        <authorList>
            <person name="Li Z."/>
            <person name="Zhang M."/>
        </authorList>
    </citation>
    <scope>NUCLEOTIDE SEQUENCE</scope>
    <source>
        <strain evidence="10">PHS-Z21</strain>
    </source>
</reference>
<keyword evidence="4 7" id="KW-0949">S-adenosyl-L-methionine</keyword>
<evidence type="ECO:0000313" key="11">
    <source>
        <dbReference type="Proteomes" id="UP001065265"/>
    </source>
</evidence>
<accession>A0ABY5T303</accession>
<sequence length="518" mass="57676">MSQALTAFPVIDLFAGPGGLGEGFASPAGGHGEPRFESVAAIEQDEFSYQTLLLRHFIRQFPDGQFPDDYYRYLRREISKEELYALHPGEIGRARRSALKISLGPENHALVQKTITERLAGSSRWALVGGPPCQAYSLVGRSKMMGRSDFEKDERHFLYREYLKIIVDHHPPVFVMENVKGLLSAKIAGKPIINRIVGDLASPKKAVGNSANGLGYRLYSLSEEEMPGDEVDPRLFLVRAEHYGVPQARHRMFIVGIRSDLNIRPGRLRPHAPPTVRETIGGLPPLRSSLSKGGDSVERWRSEIAKLSPSEIRHQLNGSAFTHDIVREVERYAKRVPQSPTGSSSTEYVSAQIGNHPTLRRLQDSNLSVLTSHEARGHMASDLRRYRFASIFADVSGRTPKLSDFPRSLLPAHQNVELGRSGKMFSDRFRVQIPGQVATTITSHISKDGHYFIHYDPAQCRSLTVREAARIQTFPDNYSFEGPRTAQYHQVGNAVPPYLAAQIAEIIAEVLDAVPDSA</sequence>
<protein>
    <recommendedName>
        <fullName evidence="1">DNA (cytosine-5-)-methyltransferase</fullName>
        <ecNumber evidence="1">2.1.1.37</ecNumber>
    </recommendedName>
</protein>
<keyword evidence="5" id="KW-0680">Restriction system</keyword>
<dbReference type="PANTHER" id="PTHR10629:SF52">
    <property type="entry name" value="DNA (CYTOSINE-5)-METHYLTRANSFERASE 1"/>
    <property type="match status" value="1"/>
</dbReference>
<evidence type="ECO:0000313" key="10">
    <source>
        <dbReference type="EMBL" id="UVI39681.1"/>
    </source>
</evidence>
<dbReference type="InterPro" id="IPR050390">
    <property type="entry name" value="C5-Methyltransferase"/>
</dbReference>
<evidence type="ECO:0000256" key="9">
    <source>
        <dbReference type="SAM" id="MobiDB-lite"/>
    </source>
</evidence>
<proteinExistence type="inferred from homology"/>
<dbReference type="Gene3D" id="3.90.120.10">
    <property type="entry name" value="DNA Methylase, subunit A, domain 2"/>
    <property type="match status" value="1"/>
</dbReference>
<dbReference type="PROSITE" id="PS51679">
    <property type="entry name" value="SAM_MT_C5"/>
    <property type="match status" value="1"/>
</dbReference>
<evidence type="ECO:0000256" key="7">
    <source>
        <dbReference type="PROSITE-ProRule" id="PRU01016"/>
    </source>
</evidence>
<dbReference type="NCBIfam" id="TIGR00675">
    <property type="entry name" value="dcm"/>
    <property type="match status" value="1"/>
</dbReference>
<organism evidence="10 11">
    <name type="scientific">Qipengyuania spongiae</name>
    <dbReference type="NCBI Taxonomy" id="2909673"/>
    <lineage>
        <taxon>Bacteria</taxon>
        <taxon>Pseudomonadati</taxon>
        <taxon>Pseudomonadota</taxon>
        <taxon>Alphaproteobacteria</taxon>
        <taxon>Sphingomonadales</taxon>
        <taxon>Erythrobacteraceae</taxon>
        <taxon>Qipengyuania</taxon>
    </lineage>
</organism>
<comment type="similarity">
    <text evidence="7 8">Belongs to the class I-like SAM-binding methyltransferase superfamily. C5-methyltransferase family.</text>
</comment>
<dbReference type="PANTHER" id="PTHR10629">
    <property type="entry name" value="CYTOSINE-SPECIFIC METHYLTRANSFERASE"/>
    <property type="match status" value="1"/>
</dbReference>
<dbReference type="Pfam" id="PF00145">
    <property type="entry name" value="DNA_methylase"/>
    <property type="match status" value="1"/>
</dbReference>
<gene>
    <name evidence="10" type="ORF">L1F33_01575</name>
</gene>
<name>A0ABY5T303_9SPHN</name>
<dbReference type="Proteomes" id="UP001065265">
    <property type="component" value="Chromosome"/>
</dbReference>
<feature type="region of interest" description="Disordered" evidence="9">
    <location>
        <begin position="266"/>
        <end position="294"/>
    </location>
</feature>
<keyword evidence="11" id="KW-1185">Reference proteome</keyword>
<evidence type="ECO:0000256" key="3">
    <source>
        <dbReference type="ARBA" id="ARBA00022679"/>
    </source>
</evidence>
<dbReference type="EMBL" id="CP092471">
    <property type="protein sequence ID" value="UVI39681.1"/>
    <property type="molecule type" value="Genomic_DNA"/>
</dbReference>
<evidence type="ECO:0000256" key="8">
    <source>
        <dbReference type="RuleBase" id="RU000416"/>
    </source>
</evidence>
<dbReference type="SUPFAM" id="SSF53335">
    <property type="entry name" value="S-adenosyl-L-methionine-dependent methyltransferases"/>
    <property type="match status" value="1"/>
</dbReference>
<evidence type="ECO:0000256" key="4">
    <source>
        <dbReference type="ARBA" id="ARBA00022691"/>
    </source>
</evidence>
<dbReference type="RefSeq" id="WP_265559285.1">
    <property type="nucleotide sequence ID" value="NZ_CP092471.1"/>
</dbReference>
<dbReference type="EC" id="2.1.1.37" evidence="1"/>
<dbReference type="PRINTS" id="PR00105">
    <property type="entry name" value="C5METTRFRASE"/>
</dbReference>
<evidence type="ECO:0000256" key="2">
    <source>
        <dbReference type="ARBA" id="ARBA00022603"/>
    </source>
</evidence>
<evidence type="ECO:0000256" key="5">
    <source>
        <dbReference type="ARBA" id="ARBA00022747"/>
    </source>
</evidence>
<comment type="catalytic activity">
    <reaction evidence="6">
        <text>a 2'-deoxycytidine in DNA + S-adenosyl-L-methionine = a 5-methyl-2'-deoxycytidine in DNA + S-adenosyl-L-homocysteine + H(+)</text>
        <dbReference type="Rhea" id="RHEA:13681"/>
        <dbReference type="Rhea" id="RHEA-COMP:11369"/>
        <dbReference type="Rhea" id="RHEA-COMP:11370"/>
        <dbReference type="ChEBI" id="CHEBI:15378"/>
        <dbReference type="ChEBI" id="CHEBI:57856"/>
        <dbReference type="ChEBI" id="CHEBI:59789"/>
        <dbReference type="ChEBI" id="CHEBI:85452"/>
        <dbReference type="ChEBI" id="CHEBI:85454"/>
        <dbReference type="EC" id="2.1.1.37"/>
    </reaction>
</comment>
<feature type="active site" evidence="7">
    <location>
        <position position="133"/>
    </location>
</feature>
<dbReference type="InterPro" id="IPR029063">
    <property type="entry name" value="SAM-dependent_MTases_sf"/>
</dbReference>